<protein>
    <submittedName>
        <fullName evidence="4">DNA processing protein DprA</fullName>
    </submittedName>
</protein>
<dbReference type="InterPro" id="IPR003488">
    <property type="entry name" value="DprA"/>
</dbReference>
<dbReference type="Gene3D" id="3.40.50.450">
    <property type="match status" value="1"/>
</dbReference>
<feature type="domain" description="Smf/DprA SLOG" evidence="2">
    <location>
        <begin position="82"/>
        <end position="290"/>
    </location>
</feature>
<evidence type="ECO:0000256" key="1">
    <source>
        <dbReference type="ARBA" id="ARBA00006525"/>
    </source>
</evidence>
<dbReference type="EMBL" id="BSOZ01000006">
    <property type="protein sequence ID" value="GLS03594.1"/>
    <property type="molecule type" value="Genomic_DNA"/>
</dbReference>
<dbReference type="Proteomes" id="UP001156836">
    <property type="component" value="Unassembled WGS sequence"/>
</dbReference>
<comment type="caution">
    <text evidence="4">The sequence shown here is derived from an EMBL/GenBank/DDBJ whole genome shotgun (WGS) entry which is preliminary data.</text>
</comment>
<sequence length="370" mass="39073">MTEADVRAWLRFTLVPGVGPRRQLALLRGFGNPEAALFASRAQLSPVLPDDLLDPWLAARDGVYEAAVDEHLAWLAQPGNHLLTLADDHYPRRWLDLPDAAPVLFLKGRVELLAGDALGVVGSRNATPQGIENAEAFSQAMSAAGLRIVSGLASGIDAAAHRGGLTGRGGTVAIVGTGLDRVYPASNRQLAHRIAEEGLIVSEFTLGTQPRSEHFPRRNRLIAALAKGTLVVEAALGSGSLITARQAADLGREVFAIPGSIHSPVARGCHRLIKDGAKLVESADDILNELGWDASAPVLPGLVLPTPSAPDADERKVLAALGFDPVDFDTLLQRSNLTADRLCAILLGLELNGALCTLPGGRYQRLRAAG</sequence>
<gene>
    <name evidence="4" type="ORF">GCM10007860_07390</name>
</gene>
<organism evidence="4 5">
    <name type="scientific">Chitiniphilus shinanonensis</name>
    <dbReference type="NCBI Taxonomy" id="553088"/>
    <lineage>
        <taxon>Bacteria</taxon>
        <taxon>Pseudomonadati</taxon>
        <taxon>Pseudomonadota</taxon>
        <taxon>Betaproteobacteria</taxon>
        <taxon>Neisseriales</taxon>
        <taxon>Chitinibacteraceae</taxon>
        <taxon>Chitiniphilus</taxon>
    </lineage>
</organism>
<dbReference type="PANTHER" id="PTHR43022">
    <property type="entry name" value="PROTEIN SMF"/>
    <property type="match status" value="1"/>
</dbReference>
<feature type="domain" description="DprA winged helix" evidence="3">
    <location>
        <begin position="305"/>
        <end position="361"/>
    </location>
</feature>
<reference evidence="5" key="1">
    <citation type="journal article" date="2019" name="Int. J. Syst. Evol. Microbiol.">
        <title>The Global Catalogue of Microorganisms (GCM) 10K type strain sequencing project: providing services to taxonomists for standard genome sequencing and annotation.</title>
        <authorList>
            <consortium name="The Broad Institute Genomics Platform"/>
            <consortium name="The Broad Institute Genome Sequencing Center for Infectious Disease"/>
            <person name="Wu L."/>
            <person name="Ma J."/>
        </authorList>
    </citation>
    <scope>NUCLEOTIDE SEQUENCE [LARGE SCALE GENOMIC DNA]</scope>
    <source>
        <strain evidence="5">NBRC 104970</strain>
    </source>
</reference>
<dbReference type="RefSeq" id="WP_018748117.1">
    <property type="nucleotide sequence ID" value="NZ_BSOZ01000006.1"/>
</dbReference>
<dbReference type="InterPro" id="IPR036388">
    <property type="entry name" value="WH-like_DNA-bd_sf"/>
</dbReference>
<proteinExistence type="inferred from homology"/>
<keyword evidence="5" id="KW-1185">Reference proteome</keyword>
<dbReference type="InterPro" id="IPR057666">
    <property type="entry name" value="DrpA_SLOG"/>
</dbReference>
<evidence type="ECO:0000313" key="5">
    <source>
        <dbReference type="Proteomes" id="UP001156836"/>
    </source>
</evidence>
<dbReference type="Pfam" id="PF02481">
    <property type="entry name" value="DNA_processg_A"/>
    <property type="match status" value="1"/>
</dbReference>
<comment type="similarity">
    <text evidence="1">Belongs to the DprA/Smf family.</text>
</comment>
<dbReference type="Gene3D" id="1.10.10.10">
    <property type="entry name" value="Winged helix-like DNA-binding domain superfamily/Winged helix DNA-binding domain"/>
    <property type="match status" value="1"/>
</dbReference>
<dbReference type="SUPFAM" id="SSF102405">
    <property type="entry name" value="MCP/YpsA-like"/>
    <property type="match status" value="1"/>
</dbReference>
<dbReference type="PANTHER" id="PTHR43022:SF1">
    <property type="entry name" value="PROTEIN SMF"/>
    <property type="match status" value="1"/>
</dbReference>
<accession>A0ABQ6BUW4</accession>
<evidence type="ECO:0000313" key="4">
    <source>
        <dbReference type="EMBL" id="GLS03594.1"/>
    </source>
</evidence>
<name>A0ABQ6BUW4_9NEIS</name>
<dbReference type="InterPro" id="IPR041614">
    <property type="entry name" value="DprA_WH"/>
</dbReference>
<evidence type="ECO:0000259" key="3">
    <source>
        <dbReference type="Pfam" id="PF17782"/>
    </source>
</evidence>
<dbReference type="NCBIfam" id="TIGR00732">
    <property type="entry name" value="dprA"/>
    <property type="match status" value="1"/>
</dbReference>
<evidence type="ECO:0000259" key="2">
    <source>
        <dbReference type="Pfam" id="PF02481"/>
    </source>
</evidence>
<dbReference type="Pfam" id="PF17782">
    <property type="entry name" value="WHD_DprA"/>
    <property type="match status" value="1"/>
</dbReference>